<keyword evidence="1" id="KW-1133">Transmembrane helix</keyword>
<reference evidence="2" key="2">
    <citation type="submission" date="2020-11" db="EMBL/GenBank/DDBJ databases">
        <authorList>
            <person name="McCartney M.A."/>
            <person name="Auch B."/>
            <person name="Kono T."/>
            <person name="Mallez S."/>
            <person name="Becker A."/>
            <person name="Gohl D.M."/>
            <person name="Silverstein K.A.T."/>
            <person name="Koren S."/>
            <person name="Bechman K.B."/>
            <person name="Herman A."/>
            <person name="Abrahante J.E."/>
            <person name="Garbe J."/>
        </authorList>
    </citation>
    <scope>NUCLEOTIDE SEQUENCE</scope>
    <source>
        <strain evidence="2">Duluth1</strain>
        <tissue evidence="2">Whole animal</tissue>
    </source>
</reference>
<keyword evidence="1" id="KW-0472">Membrane</keyword>
<evidence type="ECO:0000313" key="3">
    <source>
        <dbReference type="Proteomes" id="UP000828390"/>
    </source>
</evidence>
<gene>
    <name evidence="2" type="ORF">DPMN_018275</name>
</gene>
<organism evidence="2 3">
    <name type="scientific">Dreissena polymorpha</name>
    <name type="common">Zebra mussel</name>
    <name type="synonym">Mytilus polymorpha</name>
    <dbReference type="NCBI Taxonomy" id="45954"/>
    <lineage>
        <taxon>Eukaryota</taxon>
        <taxon>Metazoa</taxon>
        <taxon>Spiralia</taxon>
        <taxon>Lophotrochozoa</taxon>
        <taxon>Mollusca</taxon>
        <taxon>Bivalvia</taxon>
        <taxon>Autobranchia</taxon>
        <taxon>Heteroconchia</taxon>
        <taxon>Euheterodonta</taxon>
        <taxon>Imparidentia</taxon>
        <taxon>Neoheterodontei</taxon>
        <taxon>Myida</taxon>
        <taxon>Dreissenoidea</taxon>
        <taxon>Dreissenidae</taxon>
        <taxon>Dreissena</taxon>
    </lineage>
</organism>
<proteinExistence type="predicted"/>
<name>A0A9D4NJ26_DREPO</name>
<keyword evidence="3" id="KW-1185">Reference proteome</keyword>
<comment type="caution">
    <text evidence="2">The sequence shown here is derived from an EMBL/GenBank/DDBJ whole genome shotgun (WGS) entry which is preliminary data.</text>
</comment>
<reference evidence="2" key="1">
    <citation type="journal article" date="2019" name="bioRxiv">
        <title>The Genome of the Zebra Mussel, Dreissena polymorpha: A Resource for Invasive Species Research.</title>
        <authorList>
            <person name="McCartney M.A."/>
            <person name="Auch B."/>
            <person name="Kono T."/>
            <person name="Mallez S."/>
            <person name="Zhang Y."/>
            <person name="Obille A."/>
            <person name="Becker A."/>
            <person name="Abrahante J.E."/>
            <person name="Garbe J."/>
            <person name="Badalamenti J.P."/>
            <person name="Herman A."/>
            <person name="Mangelson H."/>
            <person name="Liachko I."/>
            <person name="Sullivan S."/>
            <person name="Sone E.D."/>
            <person name="Koren S."/>
            <person name="Silverstein K.A.T."/>
            <person name="Beckman K.B."/>
            <person name="Gohl D.M."/>
        </authorList>
    </citation>
    <scope>NUCLEOTIDE SEQUENCE</scope>
    <source>
        <strain evidence="2">Duluth1</strain>
        <tissue evidence="2">Whole animal</tissue>
    </source>
</reference>
<evidence type="ECO:0000313" key="2">
    <source>
        <dbReference type="EMBL" id="KAH3894117.1"/>
    </source>
</evidence>
<accession>A0A9D4NJ26</accession>
<dbReference type="AlphaFoldDB" id="A0A9D4NJ26"/>
<keyword evidence="1" id="KW-0812">Transmembrane</keyword>
<sequence length="57" mass="6208">MEMTCAVYTGTIAGLLFLTLVLGLILCCRKSETSKSSTQIAVNMTKKRGPTKGKRKK</sequence>
<protein>
    <submittedName>
        <fullName evidence="2">Uncharacterized protein</fullName>
    </submittedName>
</protein>
<dbReference type="Proteomes" id="UP000828390">
    <property type="component" value="Unassembled WGS sequence"/>
</dbReference>
<evidence type="ECO:0000256" key="1">
    <source>
        <dbReference type="SAM" id="Phobius"/>
    </source>
</evidence>
<dbReference type="EMBL" id="JAIWYP010000001">
    <property type="protein sequence ID" value="KAH3894117.1"/>
    <property type="molecule type" value="Genomic_DNA"/>
</dbReference>
<feature type="transmembrane region" description="Helical" evidence="1">
    <location>
        <begin position="6"/>
        <end position="27"/>
    </location>
</feature>